<evidence type="ECO:0000256" key="8">
    <source>
        <dbReference type="ARBA" id="ARBA00047818"/>
    </source>
</evidence>
<comment type="pathway">
    <text evidence="9">Cofactor biosynthesis; NAD(+) biosynthesis; quinolinate from L-kynurenine: step 1/3.</text>
</comment>
<dbReference type="HAMAP" id="MF_01971">
    <property type="entry name" value="Kynurenine_monooxygenase"/>
    <property type="match status" value="1"/>
</dbReference>
<dbReference type="GO" id="GO:0005741">
    <property type="term" value="C:mitochondrial outer membrane"/>
    <property type="evidence" value="ECO:0007669"/>
    <property type="project" value="TreeGrafter"/>
</dbReference>
<keyword evidence="9" id="KW-0496">Mitochondrion</keyword>
<comment type="function">
    <text evidence="9">Catalyzes the hydroxylation of L-kynurenine (L-Kyn) to form 3-hydroxy-L-kynurenine (L-3OHKyn). Required for synthesis of quinolinic acid.</text>
</comment>
<dbReference type="AlphaFoldDB" id="A0A8D8YXY6"/>
<protein>
    <recommendedName>
        <fullName evidence="9">Kynurenine 3-monooxygenase</fullName>
        <ecNumber evidence="9">1.14.13.9</ecNumber>
    </recommendedName>
    <alternativeName>
        <fullName evidence="9">Kynurenine 3-hydroxylase</fullName>
    </alternativeName>
</protein>
<dbReference type="EMBL" id="HBUF01402693">
    <property type="protein sequence ID" value="CAG6737270.1"/>
    <property type="molecule type" value="Transcribed_RNA"/>
</dbReference>
<keyword evidence="10" id="KW-0812">Transmembrane</keyword>
<dbReference type="GO" id="GO:0019805">
    <property type="term" value="P:quinolinate biosynthetic process"/>
    <property type="evidence" value="ECO:0007669"/>
    <property type="project" value="UniProtKB-UniRule"/>
</dbReference>
<evidence type="ECO:0000256" key="2">
    <source>
        <dbReference type="ARBA" id="ARBA00022630"/>
    </source>
</evidence>
<dbReference type="GO" id="GO:0006569">
    <property type="term" value="P:L-tryptophan catabolic process"/>
    <property type="evidence" value="ECO:0007669"/>
    <property type="project" value="UniProtKB-UniRule"/>
</dbReference>
<keyword evidence="5 9" id="KW-0521">NADP</keyword>
<comment type="catalytic activity">
    <reaction evidence="8 9">
        <text>L-kynurenine + NADPH + O2 + H(+) = 3-hydroxy-L-kynurenine + NADP(+) + H2O</text>
        <dbReference type="Rhea" id="RHEA:20545"/>
        <dbReference type="ChEBI" id="CHEBI:15377"/>
        <dbReference type="ChEBI" id="CHEBI:15378"/>
        <dbReference type="ChEBI" id="CHEBI:15379"/>
        <dbReference type="ChEBI" id="CHEBI:57783"/>
        <dbReference type="ChEBI" id="CHEBI:57959"/>
        <dbReference type="ChEBI" id="CHEBI:58125"/>
        <dbReference type="ChEBI" id="CHEBI:58349"/>
        <dbReference type="EC" id="1.14.13.9"/>
    </reaction>
</comment>
<keyword evidence="2 9" id="KW-0285">Flavoprotein</keyword>
<evidence type="ECO:0000256" key="1">
    <source>
        <dbReference type="ARBA" id="ARBA00001974"/>
    </source>
</evidence>
<dbReference type="FunFam" id="3.50.50.60:FF:000185">
    <property type="entry name" value="Kynurenine 3-monooxygenase"/>
    <property type="match status" value="1"/>
</dbReference>
<evidence type="ECO:0000256" key="3">
    <source>
        <dbReference type="ARBA" id="ARBA00022642"/>
    </source>
</evidence>
<evidence type="ECO:0000259" key="11">
    <source>
        <dbReference type="Pfam" id="PF01494"/>
    </source>
</evidence>
<evidence type="ECO:0000256" key="6">
    <source>
        <dbReference type="ARBA" id="ARBA00023002"/>
    </source>
</evidence>
<dbReference type="PROSITE" id="PS51257">
    <property type="entry name" value="PROKAR_LIPOPROTEIN"/>
    <property type="match status" value="1"/>
</dbReference>
<keyword evidence="3 9" id="KW-0662">Pyridine nucleotide biosynthesis</keyword>
<dbReference type="GO" id="GO:0070189">
    <property type="term" value="P:kynurenine metabolic process"/>
    <property type="evidence" value="ECO:0007669"/>
    <property type="project" value="TreeGrafter"/>
</dbReference>
<dbReference type="PRINTS" id="PR00420">
    <property type="entry name" value="RNGMNOXGNASE"/>
</dbReference>
<keyword evidence="4 9" id="KW-0274">FAD</keyword>
<evidence type="ECO:0000313" key="12">
    <source>
        <dbReference type="EMBL" id="CAG6737270.1"/>
    </source>
</evidence>
<sequence>MKSKSEKSVVIVGGGLVGSMAACMFARKQYKIDIYEARGDMRQSNISAGKSINLALSVRGREALRRIGLEEKLLSHGIPMRARMIHTVDGKLNQIPYDPVHNQCIYSVSRKFLNEALLTELEQYPNCSIHFHHKMTKLDVDSGNLTFSKKSGDETLIEVNASEQQLIIGADGAHSGVRKCLMSQPRFDFSQTYIEHGYLELCIPPSDDGNYQMEPNFLHIWPRGTFMMIALPNQDRSWTVTLFMPFDNFAQLQTPEKLVDFFNTTFPDSVPLIGVDKLVKDFFSRKASPLISIKCHPYHKNNKILILGDAAHAMVPFYGQGMNAGFEDCCVLDDLMDELEEDFALVLPKFTEVRHTDAQMICDLAMYNYIEMRDLVTKSSFLWRKRLDSFLFSIFPNFWVPLYNAVTFSRLPYRVCVQHKEFQDKIIRSVVTGSCIVLGLVILYLIIGFIFFE</sequence>
<keyword evidence="9 10" id="KW-0472">Membrane</keyword>
<organism evidence="12">
    <name type="scientific">Cacopsylla melanoneura</name>
    <dbReference type="NCBI Taxonomy" id="428564"/>
    <lineage>
        <taxon>Eukaryota</taxon>
        <taxon>Metazoa</taxon>
        <taxon>Ecdysozoa</taxon>
        <taxon>Arthropoda</taxon>
        <taxon>Hexapoda</taxon>
        <taxon>Insecta</taxon>
        <taxon>Pterygota</taxon>
        <taxon>Neoptera</taxon>
        <taxon>Paraneoptera</taxon>
        <taxon>Hemiptera</taxon>
        <taxon>Sternorrhyncha</taxon>
        <taxon>Psylloidea</taxon>
        <taxon>Psyllidae</taxon>
        <taxon>Psyllinae</taxon>
        <taxon>Cacopsylla</taxon>
    </lineage>
</organism>
<evidence type="ECO:0000256" key="5">
    <source>
        <dbReference type="ARBA" id="ARBA00022857"/>
    </source>
</evidence>
<proteinExistence type="inferred from homology"/>
<dbReference type="InterPro" id="IPR002938">
    <property type="entry name" value="FAD-bd"/>
</dbReference>
<dbReference type="GO" id="GO:0004502">
    <property type="term" value="F:kynurenine 3-monooxygenase activity"/>
    <property type="evidence" value="ECO:0007669"/>
    <property type="project" value="UniProtKB-UniRule"/>
</dbReference>
<reference evidence="12" key="1">
    <citation type="submission" date="2021-05" db="EMBL/GenBank/DDBJ databases">
        <authorList>
            <person name="Alioto T."/>
            <person name="Alioto T."/>
            <person name="Gomez Garrido J."/>
        </authorList>
    </citation>
    <scope>NUCLEOTIDE SEQUENCE</scope>
</reference>
<keyword evidence="10" id="KW-1133">Transmembrane helix</keyword>
<dbReference type="SUPFAM" id="SSF51905">
    <property type="entry name" value="FAD/NAD(P)-binding domain"/>
    <property type="match status" value="1"/>
</dbReference>
<dbReference type="PANTHER" id="PTHR46028">
    <property type="entry name" value="KYNURENINE 3-MONOOXYGENASE"/>
    <property type="match status" value="1"/>
</dbReference>
<dbReference type="Pfam" id="PF01494">
    <property type="entry name" value="FAD_binding_3"/>
    <property type="match status" value="1"/>
</dbReference>
<dbReference type="EC" id="1.14.13.9" evidence="9"/>
<feature type="transmembrane region" description="Helical" evidence="10">
    <location>
        <begin position="430"/>
        <end position="452"/>
    </location>
</feature>
<dbReference type="InterPro" id="IPR027545">
    <property type="entry name" value="Kynurenine_monooxygenase"/>
</dbReference>
<name>A0A8D8YXY6_9HEMI</name>
<comment type="similarity">
    <text evidence="9">Belongs to the aromatic-ring hydroxylase family. KMO subfamily.</text>
</comment>
<evidence type="ECO:0000256" key="7">
    <source>
        <dbReference type="ARBA" id="ARBA00023033"/>
    </source>
</evidence>
<feature type="transmembrane region" description="Helical" evidence="10">
    <location>
        <begin position="390"/>
        <end position="409"/>
    </location>
</feature>
<dbReference type="InterPro" id="IPR036188">
    <property type="entry name" value="FAD/NAD-bd_sf"/>
</dbReference>
<accession>A0A8D8YXY6</accession>
<comment type="subcellular location">
    <subcellularLocation>
        <location evidence="9">Mitochondrion</location>
    </subcellularLocation>
    <subcellularLocation>
        <location evidence="9">Membrane</location>
        <topology evidence="9">Multi-pass membrane protein</topology>
    </subcellularLocation>
</comment>
<dbReference type="UniPathway" id="UPA00253">
    <property type="reaction ID" value="UER00328"/>
</dbReference>
<evidence type="ECO:0000256" key="10">
    <source>
        <dbReference type="SAM" id="Phobius"/>
    </source>
</evidence>
<feature type="domain" description="FAD-binding" evidence="11">
    <location>
        <begin position="8"/>
        <end position="332"/>
    </location>
</feature>
<keyword evidence="7 9" id="KW-0503">Monooxygenase</keyword>
<evidence type="ECO:0000256" key="9">
    <source>
        <dbReference type="HAMAP-Rule" id="MF_03018"/>
    </source>
</evidence>
<dbReference type="GO" id="GO:0071949">
    <property type="term" value="F:FAD binding"/>
    <property type="evidence" value="ECO:0007669"/>
    <property type="project" value="InterPro"/>
</dbReference>
<keyword evidence="6 9" id="KW-0560">Oxidoreductase</keyword>
<comment type="cofactor">
    <cofactor evidence="1 9">
        <name>FAD</name>
        <dbReference type="ChEBI" id="CHEBI:57692"/>
    </cofactor>
</comment>
<evidence type="ECO:0000256" key="4">
    <source>
        <dbReference type="ARBA" id="ARBA00022827"/>
    </source>
</evidence>
<dbReference type="Gene3D" id="3.50.50.60">
    <property type="entry name" value="FAD/NAD(P)-binding domain"/>
    <property type="match status" value="1"/>
</dbReference>
<dbReference type="GO" id="GO:0034354">
    <property type="term" value="P:'de novo' NAD+ biosynthetic process from L-tryptophan"/>
    <property type="evidence" value="ECO:0007669"/>
    <property type="project" value="UniProtKB-UniRule"/>
</dbReference>
<dbReference type="GO" id="GO:0043420">
    <property type="term" value="P:anthranilate metabolic process"/>
    <property type="evidence" value="ECO:0007669"/>
    <property type="project" value="UniProtKB-UniRule"/>
</dbReference>
<dbReference type="PANTHER" id="PTHR46028:SF2">
    <property type="entry name" value="KYNURENINE 3-MONOOXYGENASE"/>
    <property type="match status" value="1"/>
</dbReference>